<evidence type="ECO:0000259" key="3">
    <source>
        <dbReference type="Pfam" id="PF20776"/>
    </source>
</evidence>
<dbReference type="OrthoDB" id="5392646at2759"/>
<feature type="domain" description="SLS1 first KH" evidence="2">
    <location>
        <begin position="276"/>
        <end position="343"/>
    </location>
</feature>
<feature type="region of interest" description="Disordered" evidence="1">
    <location>
        <begin position="464"/>
        <end position="483"/>
    </location>
</feature>
<evidence type="ECO:0000259" key="4">
    <source>
        <dbReference type="Pfam" id="PF20778"/>
    </source>
</evidence>
<evidence type="ECO:0000256" key="1">
    <source>
        <dbReference type="SAM" id="MobiDB-lite"/>
    </source>
</evidence>
<dbReference type="Proteomes" id="UP001152607">
    <property type="component" value="Unassembled WGS sequence"/>
</dbReference>
<organism evidence="5 6">
    <name type="scientific">Periconia digitata</name>
    <dbReference type="NCBI Taxonomy" id="1303443"/>
    <lineage>
        <taxon>Eukaryota</taxon>
        <taxon>Fungi</taxon>
        <taxon>Dikarya</taxon>
        <taxon>Ascomycota</taxon>
        <taxon>Pezizomycotina</taxon>
        <taxon>Dothideomycetes</taxon>
        <taxon>Pleosporomycetidae</taxon>
        <taxon>Pleosporales</taxon>
        <taxon>Massarineae</taxon>
        <taxon>Periconiaceae</taxon>
        <taxon>Periconia</taxon>
    </lineage>
</organism>
<comment type="caution">
    <text evidence="5">The sequence shown here is derived from an EMBL/GenBank/DDBJ whole genome shotgun (WGS) entry which is preliminary data.</text>
</comment>
<evidence type="ECO:0000313" key="6">
    <source>
        <dbReference type="Proteomes" id="UP001152607"/>
    </source>
</evidence>
<reference evidence="5" key="1">
    <citation type="submission" date="2023-01" db="EMBL/GenBank/DDBJ databases">
        <authorList>
            <person name="Van Ghelder C."/>
            <person name="Rancurel C."/>
        </authorList>
    </citation>
    <scope>NUCLEOTIDE SEQUENCE</scope>
    <source>
        <strain evidence="5">CNCM I-4278</strain>
    </source>
</reference>
<dbReference type="AlphaFoldDB" id="A0A9W4UBC3"/>
<dbReference type="PANTHER" id="PTHR37919:SF2">
    <property type="entry name" value="EXPERA DOMAIN-CONTAINING PROTEIN"/>
    <property type="match status" value="1"/>
</dbReference>
<protein>
    <submittedName>
        <fullName evidence="5">Uncharacterized protein</fullName>
    </submittedName>
</protein>
<dbReference type="PANTHER" id="PTHR37919">
    <property type="entry name" value="PROTEIN CBG05606"/>
    <property type="match status" value="1"/>
</dbReference>
<sequence>MIAARASGAFICFRCELHVARPPLAVLSRRPHAAFSTSVRRRDEVDTNDADAFPDQRPQLNKYPLGRILNRKGKRVRATTARLGEGVKTLGDDAEIIVLRDVGRDPVPEDEPQPAAASTTPAKGPNLRISLQNDSKPATDEEIAKQIDNLRPKTDDEIGGPQYVHQNVFAQIYRKLGKGFTSKQLSYYYSITKGVEEQQVQSEVLDGLKRMQSRPEQPLERSAWHPGITHISHRLPSLHSVHDSRGKRSSIGKAVVIDQIMRGIWKLVLLEEIEAPGEMELRAEPWQLHLLQSGVSPTPLDRVGIIRKAKIEIDASSSVIRITADKTTAEYAADDIEQLLKGIHSTRLDLKKWIPYLSDYDESKGMRAYLPDNVLHNISAMTQASVLPVTGDTISIQALSQKATSEAERSVLKMLPIEAPVAQSSDTTRRDAAGDRCFLTPAYIEDSAMGFRWRGRNLGRWTVPQERHEPRNRTSPNDESYQGVDEVKTHLLSLMDRVLPSSNESSFHKFPGGFSAPEVQMEAQFGHVLFSGDGSQIKTQPGYGPPPFHKTVPGLLKLLKDIDLVSTTRVVYPRLTYSFVAEPDQPGFKKGQLFPTLQITFRIIRPIGGYFRLRKVQLSYNSTVHDILLPEQAVDIRYHLQTAVQIKMQTLKFSEDPLVLKLKAFAEGILEPLQHGMDATPPNQTLEIPVWAIPGHESQKDTETVKYMFSGVKFAQTISAKYSSTYVGITTENSGKLGSKGTQMTAYYDDKTVEAQQNLVPITNDSQMTDFIQQTFTLASRITDAARNTTLGSQSLHKSIASSSDPTMRISADEDRTNQSLRNVEKRRDPNSARAINRRDRFGNPAYVVRRLHPNNFTSLPSDERSEDLQAKDHDPYSILLNDKDAKRDEKGSTNGSA</sequence>
<proteinExistence type="predicted"/>
<dbReference type="InterPro" id="IPR048400">
    <property type="entry name" value="SLS1_N"/>
</dbReference>
<dbReference type="Pfam" id="PF20776">
    <property type="entry name" value="SLS1_N"/>
    <property type="match status" value="1"/>
</dbReference>
<feature type="region of interest" description="Disordered" evidence="1">
    <location>
        <begin position="103"/>
        <end position="138"/>
    </location>
</feature>
<feature type="compositionally biased region" description="Basic and acidic residues" evidence="1">
    <location>
        <begin position="862"/>
        <end position="892"/>
    </location>
</feature>
<dbReference type="GO" id="GO:0005743">
    <property type="term" value="C:mitochondrial inner membrane"/>
    <property type="evidence" value="ECO:0007669"/>
    <property type="project" value="InterPro"/>
</dbReference>
<gene>
    <name evidence="5" type="ORF">PDIGIT_LOCUS6209</name>
</gene>
<evidence type="ECO:0000259" key="2">
    <source>
        <dbReference type="Pfam" id="PF14611"/>
    </source>
</evidence>
<feature type="region of interest" description="Disordered" evidence="1">
    <location>
        <begin position="853"/>
        <end position="898"/>
    </location>
</feature>
<name>A0A9W4UBC3_9PLEO</name>
<dbReference type="Pfam" id="PF20778">
    <property type="entry name" value="SLS1_C"/>
    <property type="match status" value="1"/>
</dbReference>
<dbReference type="Pfam" id="PF14611">
    <property type="entry name" value="KH_SLS1_1"/>
    <property type="match status" value="1"/>
</dbReference>
<dbReference type="EMBL" id="CAOQHR010000004">
    <property type="protein sequence ID" value="CAI6333173.1"/>
    <property type="molecule type" value="Genomic_DNA"/>
</dbReference>
<feature type="compositionally biased region" description="Polar residues" evidence="1">
    <location>
        <begin position="790"/>
        <end position="806"/>
    </location>
</feature>
<dbReference type="InterPro" id="IPR032741">
    <property type="entry name" value="Sls1_KH-1"/>
</dbReference>
<feature type="region of interest" description="Disordered" evidence="1">
    <location>
        <begin position="790"/>
        <end position="819"/>
    </location>
</feature>
<accession>A0A9W4UBC3</accession>
<evidence type="ECO:0000313" key="5">
    <source>
        <dbReference type="EMBL" id="CAI6333173.1"/>
    </source>
</evidence>
<dbReference type="InterPro" id="IPR048401">
    <property type="entry name" value="SLS1_C"/>
</dbReference>
<keyword evidence="6" id="KW-1185">Reference proteome</keyword>
<feature type="domain" description="SLS1 C-terminal" evidence="4">
    <location>
        <begin position="449"/>
        <end position="755"/>
    </location>
</feature>
<feature type="domain" description="SLS1 N-terminal" evidence="3">
    <location>
        <begin position="138"/>
        <end position="268"/>
    </location>
</feature>